<reference evidence="1 2" key="1">
    <citation type="submission" date="2017-04" db="EMBL/GenBank/DDBJ databases">
        <authorList>
            <person name="Afonso C.L."/>
            <person name="Miller P.J."/>
            <person name="Scott M.A."/>
            <person name="Spackman E."/>
            <person name="Goraichik I."/>
            <person name="Dimitrov K.M."/>
            <person name="Suarez D.L."/>
            <person name="Swayne D.E."/>
        </authorList>
    </citation>
    <scope>NUCLEOTIDE SEQUENCE [LARGE SCALE GENOMIC DNA]</scope>
    <source>
        <strain evidence="1 2">CGMCC 1.12708</strain>
    </source>
</reference>
<name>A0A1W1Z6A1_9FLAO</name>
<dbReference type="Proteomes" id="UP000192393">
    <property type="component" value="Unassembled WGS sequence"/>
</dbReference>
<sequence>MSKHFFEPFAGLICQANENWKDYPFDKFPDEYFKNQIEVENYFGEAIHDRVSELSSKFPEKEIAFVYIDCYGGRCTSEGYVIKNKEKILEQESHHSGHQIILKQIYPDYNSWFFYPFTRTYFSDKGGITGDLINITFPAVWMMVSQEFGNDNDYTLQAAEHEMFLDCPNKFNLYFMKISDSWIKIMGSIVFDDKEVFEKVKYIIEDLFLGMEYNIQIDNFENGDSIVLSTIDDTKNKAIKSISYRTTAFNTQSFNLSDTDSGKANSTVYPENNKKGFWSKLFGK</sequence>
<dbReference type="RefSeq" id="WP_084016395.1">
    <property type="nucleotide sequence ID" value="NZ_FWXS01000002.1"/>
</dbReference>
<evidence type="ECO:0000313" key="1">
    <source>
        <dbReference type="EMBL" id="SMC43935.1"/>
    </source>
</evidence>
<evidence type="ECO:0000313" key="2">
    <source>
        <dbReference type="Proteomes" id="UP000192393"/>
    </source>
</evidence>
<dbReference type="STRING" id="1434700.SAMN06296427_102234"/>
<gene>
    <name evidence="1" type="ORF">SAMN06296427_102234</name>
</gene>
<organism evidence="1 2">
    <name type="scientific">Moheibacter sediminis</name>
    <dbReference type="NCBI Taxonomy" id="1434700"/>
    <lineage>
        <taxon>Bacteria</taxon>
        <taxon>Pseudomonadati</taxon>
        <taxon>Bacteroidota</taxon>
        <taxon>Flavobacteriia</taxon>
        <taxon>Flavobacteriales</taxon>
        <taxon>Weeksellaceae</taxon>
        <taxon>Moheibacter</taxon>
    </lineage>
</organism>
<dbReference type="OrthoDB" id="1428601at2"/>
<proteinExistence type="predicted"/>
<protein>
    <submittedName>
        <fullName evidence="1">Uncharacterized protein</fullName>
    </submittedName>
</protein>
<accession>A0A1W1Z6A1</accession>
<dbReference type="EMBL" id="FWXS01000002">
    <property type="protein sequence ID" value="SMC43935.1"/>
    <property type="molecule type" value="Genomic_DNA"/>
</dbReference>
<keyword evidence="2" id="KW-1185">Reference proteome</keyword>
<dbReference type="AlphaFoldDB" id="A0A1W1Z6A1"/>